<dbReference type="AlphaFoldDB" id="A0A369K6Q3"/>
<dbReference type="EMBL" id="LUEZ02000015">
    <property type="protein sequence ID" value="RDB27513.1"/>
    <property type="molecule type" value="Genomic_DNA"/>
</dbReference>
<reference evidence="1" key="1">
    <citation type="submission" date="2018-04" db="EMBL/GenBank/DDBJ databases">
        <title>Whole genome sequencing of Hypsizygus marmoreus.</title>
        <authorList>
            <person name="Choi I.-G."/>
            <person name="Min B."/>
            <person name="Kim J.-G."/>
            <person name="Kim S."/>
            <person name="Oh Y.-L."/>
            <person name="Kong W.-S."/>
            <person name="Park H."/>
            <person name="Jeong J."/>
            <person name="Song E.-S."/>
        </authorList>
    </citation>
    <scope>NUCLEOTIDE SEQUENCE [LARGE SCALE GENOMIC DNA]</scope>
    <source>
        <strain evidence="1">51987-8</strain>
    </source>
</reference>
<dbReference type="InParanoid" id="A0A369K6Q3"/>
<evidence type="ECO:0000313" key="1">
    <source>
        <dbReference type="EMBL" id="RDB27513.1"/>
    </source>
</evidence>
<gene>
    <name evidence="1" type="ORF">Hypma_003890</name>
</gene>
<comment type="caution">
    <text evidence="1">The sequence shown here is derived from an EMBL/GenBank/DDBJ whole genome shotgun (WGS) entry which is preliminary data.</text>
</comment>
<organism evidence="1 2">
    <name type="scientific">Hypsizygus marmoreus</name>
    <name type="common">White beech mushroom</name>
    <name type="synonym">Agaricus marmoreus</name>
    <dbReference type="NCBI Taxonomy" id="39966"/>
    <lineage>
        <taxon>Eukaryota</taxon>
        <taxon>Fungi</taxon>
        <taxon>Dikarya</taxon>
        <taxon>Basidiomycota</taxon>
        <taxon>Agaricomycotina</taxon>
        <taxon>Agaricomycetes</taxon>
        <taxon>Agaricomycetidae</taxon>
        <taxon>Agaricales</taxon>
        <taxon>Tricholomatineae</taxon>
        <taxon>Lyophyllaceae</taxon>
        <taxon>Hypsizygus</taxon>
    </lineage>
</organism>
<sequence>MWYEDVANHHHHHRAYPPLIPYLPLSLINDNGHNNVSIYSIKKQDDYSDPPPSNSQVWPVRQEARLIAVGPKCPLQPELSPPPHLIMSVVVLSDSGSCSGSGIPVTQIRFHPALQE</sequence>
<accession>A0A369K6Q3</accession>
<name>A0A369K6Q3_HYPMA</name>
<evidence type="ECO:0000313" key="2">
    <source>
        <dbReference type="Proteomes" id="UP000076154"/>
    </source>
</evidence>
<keyword evidence="2" id="KW-1185">Reference proteome</keyword>
<protein>
    <submittedName>
        <fullName evidence="1">Uncharacterized protein</fullName>
    </submittedName>
</protein>
<proteinExistence type="predicted"/>
<dbReference type="Proteomes" id="UP000076154">
    <property type="component" value="Unassembled WGS sequence"/>
</dbReference>